<comment type="caution">
    <text evidence="5">The sequence shown here is derived from an EMBL/GenBank/DDBJ whole genome shotgun (WGS) entry which is preliminary data.</text>
</comment>
<keyword evidence="3 5" id="KW-0808">Transferase</keyword>
<evidence type="ECO:0000313" key="5">
    <source>
        <dbReference type="EMBL" id="MBU8876241.1"/>
    </source>
</evidence>
<protein>
    <recommendedName>
        <fullName evidence="3">Precorrin-6A synthase [deacetylating]</fullName>
        <ecNumber evidence="3">2.1.1.152</ecNumber>
    </recommendedName>
</protein>
<dbReference type="EMBL" id="JAHOPB010000002">
    <property type="protein sequence ID" value="MBU8876241.1"/>
    <property type="molecule type" value="Genomic_DNA"/>
</dbReference>
<evidence type="ECO:0000256" key="3">
    <source>
        <dbReference type="PIRNR" id="PIRNR036525"/>
    </source>
</evidence>
<dbReference type="InterPro" id="IPR000878">
    <property type="entry name" value="4pyrrol_Mease"/>
</dbReference>
<reference evidence="5 6" key="1">
    <citation type="submission" date="2021-06" db="EMBL/GenBank/DDBJ databases">
        <authorList>
            <person name="Lee D.H."/>
        </authorList>
    </citation>
    <scope>NUCLEOTIDE SEQUENCE [LARGE SCALE GENOMIC DNA]</scope>
    <source>
        <strain evidence="5 6">MMS21-HV4-11</strain>
    </source>
</reference>
<comment type="catalytic activity">
    <reaction evidence="3">
        <text>precorrin-5 + S-adenosyl-L-methionine + H2O = precorrin-6A + acetate + S-adenosyl-L-homocysteine + 2 H(+)</text>
        <dbReference type="Rhea" id="RHEA:18261"/>
        <dbReference type="ChEBI" id="CHEBI:15377"/>
        <dbReference type="ChEBI" id="CHEBI:15378"/>
        <dbReference type="ChEBI" id="CHEBI:30089"/>
        <dbReference type="ChEBI" id="CHEBI:57856"/>
        <dbReference type="ChEBI" id="CHEBI:59789"/>
        <dbReference type="ChEBI" id="CHEBI:77871"/>
        <dbReference type="ChEBI" id="CHEBI:77872"/>
        <dbReference type="EC" id="2.1.1.152"/>
    </reaction>
</comment>
<comment type="function">
    <text evidence="3">Catalyzes the methylation of C-1 in precorrin-5 and the subsequent extrusion of acetic acid from the resulting intermediate to form cobalt-precorrin-6A.</text>
</comment>
<evidence type="ECO:0000256" key="1">
    <source>
        <dbReference type="ARBA" id="ARBA00004953"/>
    </source>
</evidence>
<comment type="pathway">
    <text evidence="1">Cofactor biosynthesis; adenosylcobalamin biosynthesis.</text>
</comment>
<feature type="domain" description="Tetrapyrrole methylase" evidence="4">
    <location>
        <begin position="4"/>
        <end position="224"/>
    </location>
</feature>
<dbReference type="PANTHER" id="PTHR43467">
    <property type="entry name" value="COBALT-PRECORRIN-2 C(20)-METHYLTRANSFERASE"/>
    <property type="match status" value="1"/>
</dbReference>
<proteinExistence type="predicted"/>
<dbReference type="GO" id="GO:0043819">
    <property type="term" value="F:precorrin-6A synthase (deacetylating) activity"/>
    <property type="evidence" value="ECO:0007669"/>
    <property type="project" value="UniProtKB-EC"/>
</dbReference>
<keyword evidence="3 5" id="KW-0489">Methyltransferase</keyword>
<dbReference type="PANTHER" id="PTHR43467:SF1">
    <property type="entry name" value="PRECORRIN-6A SYNTHASE [DEACETYLATING]"/>
    <property type="match status" value="1"/>
</dbReference>
<dbReference type="InterPro" id="IPR012797">
    <property type="entry name" value="CobF"/>
</dbReference>
<dbReference type="EC" id="2.1.1.152" evidence="3"/>
<gene>
    <name evidence="5" type="primary">cobF</name>
    <name evidence="5" type="ORF">KQ910_20880</name>
</gene>
<dbReference type="NCBIfam" id="TIGR02434">
    <property type="entry name" value="CobF"/>
    <property type="match status" value="1"/>
</dbReference>
<keyword evidence="6" id="KW-1185">Reference proteome</keyword>
<dbReference type="CDD" id="cd11643">
    <property type="entry name" value="Precorrin-6A-synthase"/>
    <property type="match status" value="1"/>
</dbReference>
<sequence>MKTILIIGIGAGDPDYLTVQAVKALNRADVFFLMDKGPAKAKLRALREEICRRHIAPGHPHRFVEAPSPPRDTRPSDYRASVDELNAAKQAVFEQMIADMKDGETAGILVWGDPMLYDSTIRNLEAISATGNGQIALEVIPGITAIQALAARHGIPLNRIAEPVLVTTGRRLADGLPNGVDSAVVLLDGEDTYRRFAGANMEIYWGAYLGTPDEILIAGKLDEVVDEIHRRRSEARREHGWIMDTYLIRRA</sequence>
<accession>A0ABS6INR3</accession>
<keyword evidence="2" id="KW-0169">Cobalamin biosynthesis</keyword>
<dbReference type="GO" id="GO:0032259">
    <property type="term" value="P:methylation"/>
    <property type="evidence" value="ECO:0007669"/>
    <property type="project" value="UniProtKB-KW"/>
</dbReference>
<dbReference type="Proteomes" id="UP000727907">
    <property type="component" value="Unassembled WGS sequence"/>
</dbReference>
<evidence type="ECO:0000313" key="6">
    <source>
        <dbReference type="Proteomes" id="UP000727907"/>
    </source>
</evidence>
<dbReference type="PIRSF" id="PIRSF036525">
    <property type="entry name" value="CobF"/>
    <property type="match status" value="1"/>
</dbReference>
<evidence type="ECO:0000259" key="4">
    <source>
        <dbReference type="Pfam" id="PF00590"/>
    </source>
</evidence>
<evidence type="ECO:0000256" key="2">
    <source>
        <dbReference type="ARBA" id="ARBA00022573"/>
    </source>
</evidence>
<keyword evidence="3" id="KW-0949">S-adenosyl-L-methionine</keyword>
<dbReference type="Pfam" id="PF00590">
    <property type="entry name" value="TP_methylase"/>
    <property type="match status" value="1"/>
</dbReference>
<dbReference type="RefSeq" id="WP_216964880.1">
    <property type="nucleotide sequence ID" value="NZ_JAHOPB010000002.1"/>
</dbReference>
<name>A0ABS6INR3_9HYPH</name>
<organism evidence="5 6">
    <name type="scientific">Reyranella humidisoli</name>
    <dbReference type="NCBI Taxonomy" id="2849149"/>
    <lineage>
        <taxon>Bacteria</taxon>
        <taxon>Pseudomonadati</taxon>
        <taxon>Pseudomonadota</taxon>
        <taxon>Alphaproteobacteria</taxon>
        <taxon>Hyphomicrobiales</taxon>
        <taxon>Reyranellaceae</taxon>
        <taxon>Reyranella</taxon>
    </lineage>
</organism>